<name>A0ABW2R6T1_9BURK</name>
<proteinExistence type="inferred from homology"/>
<protein>
    <submittedName>
        <fullName evidence="7">Efflux RND transporter periplasmic adaptor subunit</fullName>
    </submittedName>
</protein>
<evidence type="ECO:0000313" key="7">
    <source>
        <dbReference type="EMBL" id="MFC7433099.1"/>
    </source>
</evidence>
<accession>A0ABW2R6T1</accession>
<dbReference type="InterPro" id="IPR058627">
    <property type="entry name" value="MdtA-like_C"/>
</dbReference>
<dbReference type="SUPFAM" id="SSF111369">
    <property type="entry name" value="HlyD-like secretion proteins"/>
    <property type="match status" value="1"/>
</dbReference>
<feature type="domain" description="Multidrug resistance protein MdtA-like barrel-sandwich hybrid" evidence="4">
    <location>
        <begin position="62"/>
        <end position="192"/>
    </location>
</feature>
<comment type="similarity">
    <text evidence="2">Belongs to the membrane fusion protein (MFP) (TC 8.A.1) family.</text>
</comment>
<evidence type="ECO:0000259" key="4">
    <source>
        <dbReference type="Pfam" id="PF25917"/>
    </source>
</evidence>
<dbReference type="Pfam" id="PF25954">
    <property type="entry name" value="Beta-barrel_RND_2"/>
    <property type="match status" value="1"/>
</dbReference>
<dbReference type="PROSITE" id="PS51257">
    <property type="entry name" value="PROKAR_LIPOPROTEIN"/>
    <property type="match status" value="1"/>
</dbReference>
<keyword evidence="3" id="KW-0813">Transport</keyword>
<dbReference type="RefSeq" id="WP_382253168.1">
    <property type="nucleotide sequence ID" value="NZ_JBHTBX010000001.1"/>
</dbReference>
<dbReference type="Pfam" id="PF25917">
    <property type="entry name" value="BSH_RND"/>
    <property type="match status" value="1"/>
</dbReference>
<organism evidence="7 8">
    <name type="scientific">Hydrogenophaga bisanensis</name>
    <dbReference type="NCBI Taxonomy" id="439611"/>
    <lineage>
        <taxon>Bacteria</taxon>
        <taxon>Pseudomonadati</taxon>
        <taxon>Pseudomonadota</taxon>
        <taxon>Betaproteobacteria</taxon>
        <taxon>Burkholderiales</taxon>
        <taxon>Comamonadaceae</taxon>
        <taxon>Hydrogenophaga</taxon>
    </lineage>
</organism>
<dbReference type="NCBIfam" id="TIGR01730">
    <property type="entry name" value="RND_mfp"/>
    <property type="match status" value="1"/>
</dbReference>
<evidence type="ECO:0000259" key="5">
    <source>
        <dbReference type="Pfam" id="PF25954"/>
    </source>
</evidence>
<dbReference type="Gene3D" id="2.40.420.20">
    <property type="match status" value="1"/>
</dbReference>
<feature type="domain" description="Multidrug resistance protein MdtA-like C-terminal permuted SH3" evidence="6">
    <location>
        <begin position="282"/>
        <end position="341"/>
    </location>
</feature>
<reference evidence="8" key="1">
    <citation type="journal article" date="2019" name="Int. J. Syst. Evol. Microbiol.">
        <title>The Global Catalogue of Microorganisms (GCM) 10K type strain sequencing project: providing services to taxonomists for standard genome sequencing and annotation.</title>
        <authorList>
            <consortium name="The Broad Institute Genomics Platform"/>
            <consortium name="The Broad Institute Genome Sequencing Center for Infectious Disease"/>
            <person name="Wu L."/>
            <person name="Ma J."/>
        </authorList>
    </citation>
    <scope>NUCLEOTIDE SEQUENCE [LARGE SCALE GENOMIC DNA]</scope>
    <source>
        <strain evidence="8">CCUG 54518</strain>
    </source>
</reference>
<comment type="caution">
    <text evidence="7">The sequence shown here is derived from an EMBL/GenBank/DDBJ whole genome shotgun (WGS) entry which is preliminary data.</text>
</comment>
<dbReference type="PANTHER" id="PTHR30469">
    <property type="entry name" value="MULTIDRUG RESISTANCE PROTEIN MDTA"/>
    <property type="match status" value="1"/>
</dbReference>
<dbReference type="EMBL" id="JBHTBX010000001">
    <property type="protein sequence ID" value="MFC7433099.1"/>
    <property type="molecule type" value="Genomic_DNA"/>
</dbReference>
<dbReference type="Proteomes" id="UP001596495">
    <property type="component" value="Unassembled WGS sequence"/>
</dbReference>
<evidence type="ECO:0000313" key="8">
    <source>
        <dbReference type="Proteomes" id="UP001596495"/>
    </source>
</evidence>
<comment type="subcellular location">
    <subcellularLocation>
        <location evidence="1">Cell envelope</location>
    </subcellularLocation>
</comment>
<gene>
    <name evidence="7" type="ORF">ACFQNJ_01090</name>
</gene>
<evidence type="ECO:0000256" key="1">
    <source>
        <dbReference type="ARBA" id="ARBA00004196"/>
    </source>
</evidence>
<evidence type="ECO:0000256" key="3">
    <source>
        <dbReference type="ARBA" id="ARBA00022448"/>
    </source>
</evidence>
<dbReference type="PANTHER" id="PTHR30469:SF18">
    <property type="entry name" value="RESISTANCE-NODULATION-CELL DIVISION (RND) EFFLUX MEMBRANE FUSION PROTEIN-RELATED"/>
    <property type="match status" value="1"/>
</dbReference>
<dbReference type="Pfam" id="PF25967">
    <property type="entry name" value="RND-MFP_C"/>
    <property type="match status" value="1"/>
</dbReference>
<dbReference type="InterPro" id="IPR006143">
    <property type="entry name" value="RND_pump_MFP"/>
</dbReference>
<sequence length="370" mass="37996">MKFLRLSLAVLFTAGLAACSKTPPPAEPVRSVKLMAVAPSALSAQEAYAGEVKARVESAMGFRVGGKVLRRHVEVGQRVLAGQLLVELDPADLRLAAEAAQAQVAAAQTQRDLAMADLKRYQDLRDKGFVSGAEIERRSATLNAAEASLRQALAQAGVQGNQASYAQLRAGAAGVVVSVAAEPGQVVAAGAPVVKVAQDGPRDVVFAVPERRVASVRTGQAVEVSILAAGPEAFPATVREVAASADTASRTYQIRVALAPEVAAPLGATANVSFAASGNQVQAIRLPSAALAKVGQDTVVWVFDAAASTVQPRPVKVQAADGNQVVVTDGIQVGEEIVAAGVHVLSPGQKVVRFDGSRAQAESLGAQAAR</sequence>
<evidence type="ECO:0000256" key="2">
    <source>
        <dbReference type="ARBA" id="ARBA00009477"/>
    </source>
</evidence>
<dbReference type="Gene3D" id="1.10.287.470">
    <property type="entry name" value="Helix hairpin bin"/>
    <property type="match status" value="1"/>
</dbReference>
<dbReference type="InterPro" id="IPR058625">
    <property type="entry name" value="MdtA-like_BSH"/>
</dbReference>
<dbReference type="InterPro" id="IPR058792">
    <property type="entry name" value="Beta-barrel_RND_2"/>
</dbReference>
<evidence type="ECO:0000259" key="6">
    <source>
        <dbReference type="Pfam" id="PF25967"/>
    </source>
</evidence>
<feature type="domain" description="CusB-like beta-barrel" evidence="5">
    <location>
        <begin position="204"/>
        <end position="260"/>
    </location>
</feature>
<dbReference type="Gene3D" id="2.40.50.100">
    <property type="match status" value="1"/>
</dbReference>
<dbReference type="Gene3D" id="2.40.30.170">
    <property type="match status" value="1"/>
</dbReference>
<keyword evidence="8" id="KW-1185">Reference proteome</keyword>